<keyword evidence="1" id="KW-1133">Transmembrane helix</keyword>
<dbReference type="Proteomes" id="UP000034029">
    <property type="component" value="Chromosome"/>
</dbReference>
<evidence type="ECO:0000313" key="5">
    <source>
        <dbReference type="Proteomes" id="UP000183090"/>
    </source>
</evidence>
<keyword evidence="1" id="KW-0472">Membrane</keyword>
<evidence type="ECO:0000256" key="1">
    <source>
        <dbReference type="SAM" id="Phobius"/>
    </source>
</evidence>
<feature type="transmembrane region" description="Helical" evidence="1">
    <location>
        <begin position="200"/>
        <end position="222"/>
    </location>
</feature>
<organism evidence="3 5">
    <name type="scientific">Salinicoccus halodurans</name>
    <dbReference type="NCBI Taxonomy" id="407035"/>
    <lineage>
        <taxon>Bacteria</taxon>
        <taxon>Bacillati</taxon>
        <taxon>Bacillota</taxon>
        <taxon>Bacilli</taxon>
        <taxon>Bacillales</taxon>
        <taxon>Staphylococcaceae</taxon>
        <taxon>Salinicoccus</taxon>
    </lineage>
</organism>
<reference evidence="4" key="2">
    <citation type="submission" date="2015-04" db="EMBL/GenBank/DDBJ databases">
        <title>Complete genome sequence of Salinicoccus halodurans strain H3B36, isolated from the Qaidam basin of China.</title>
        <authorList>
            <person name="Ma Y."/>
            <person name="Jiang K."/>
            <person name="Xue Y."/>
        </authorList>
    </citation>
    <scope>NUCLEOTIDE SEQUENCE [LARGE SCALE GENOMIC DNA]</scope>
    <source>
        <strain evidence="4">H3B36</strain>
    </source>
</reference>
<evidence type="ECO:0000313" key="2">
    <source>
        <dbReference type="EMBL" id="AKG75059.1"/>
    </source>
</evidence>
<feature type="transmembrane region" description="Helical" evidence="1">
    <location>
        <begin position="92"/>
        <end position="118"/>
    </location>
</feature>
<protein>
    <recommendedName>
        <fullName evidence="6">ABC transporter permease</fullName>
    </recommendedName>
</protein>
<dbReference type="EMBL" id="CP011366">
    <property type="protein sequence ID" value="AKG75059.1"/>
    <property type="molecule type" value="Genomic_DNA"/>
</dbReference>
<sequence>MSRKLRLATMDYTKEFIRWSLWYIPIFALVYIVLNVFLREPELNEMSFFSMALSANRIYMLVLGILAVYTFLEWSVNLGLTRKIFFHAMTTAGILTTLFITAATAAVSFLLGFMPWFGTGIPEVSGGVETLVYVGGYLLSTLLYFLGGFLISAGFYRGFVPGMTMVLLNIVIMMGTDIIWPRESGTIGLEALSFDTSTGVAMMVLITIVCLALIYAILRYMIRDIAVKIK</sequence>
<dbReference type="AlphaFoldDB" id="A0A0F7HNA9"/>
<feature type="transmembrane region" description="Helical" evidence="1">
    <location>
        <begin position="130"/>
        <end position="151"/>
    </location>
</feature>
<dbReference type="OrthoDB" id="2388713at2"/>
<keyword evidence="1" id="KW-0812">Transmembrane</keyword>
<proteinExistence type="predicted"/>
<keyword evidence="4" id="KW-1185">Reference proteome</keyword>
<evidence type="ECO:0000313" key="3">
    <source>
        <dbReference type="EMBL" id="SFK65245.1"/>
    </source>
</evidence>
<dbReference type="RefSeq" id="WP_046791236.1">
    <property type="nucleotide sequence ID" value="NZ_CP011366.1"/>
</dbReference>
<reference evidence="2 4" key="1">
    <citation type="journal article" date="2015" name="Int. J. Syst. Evol. Microbiol.">
        <title>Complete genome sequence of Salinicoccus halodurans H3B36, isolated from the Qaidam Basin in China.</title>
        <authorList>
            <person name="Jiang K."/>
            <person name="Xue Y."/>
            <person name="Ma Y."/>
        </authorList>
    </citation>
    <scope>NUCLEOTIDE SEQUENCE [LARGE SCALE GENOMIC DNA]</scope>
    <source>
        <strain evidence="2 4">H3B36</strain>
    </source>
</reference>
<accession>A0A0F7HNA9</accession>
<name>A0A0F7HNA9_9STAP</name>
<evidence type="ECO:0000313" key="4">
    <source>
        <dbReference type="Proteomes" id="UP000034029"/>
    </source>
</evidence>
<dbReference type="KEGG" id="shv:AAT16_13210"/>
<gene>
    <name evidence="2" type="ORF">AAT16_13210</name>
    <name evidence="3" type="ORF">SAMN05216235_0899</name>
</gene>
<feature type="transmembrane region" description="Helical" evidence="1">
    <location>
        <begin position="21"/>
        <end position="38"/>
    </location>
</feature>
<dbReference type="EMBL" id="FOTB01000002">
    <property type="protein sequence ID" value="SFK65245.1"/>
    <property type="molecule type" value="Genomic_DNA"/>
</dbReference>
<feature type="transmembrane region" description="Helical" evidence="1">
    <location>
        <begin position="58"/>
        <end position="80"/>
    </location>
</feature>
<feature type="transmembrane region" description="Helical" evidence="1">
    <location>
        <begin position="158"/>
        <end position="180"/>
    </location>
</feature>
<dbReference type="Proteomes" id="UP000183090">
    <property type="component" value="Unassembled WGS sequence"/>
</dbReference>
<reference evidence="3 5" key="3">
    <citation type="submission" date="2016-10" db="EMBL/GenBank/DDBJ databases">
        <authorList>
            <person name="Varghese N."/>
            <person name="Submissions S."/>
        </authorList>
    </citation>
    <scope>NUCLEOTIDE SEQUENCE [LARGE SCALE GENOMIC DNA]</scope>
    <source>
        <strain evidence="3 5">CGMCC 1.6501</strain>
    </source>
</reference>
<evidence type="ECO:0008006" key="6">
    <source>
        <dbReference type="Google" id="ProtNLM"/>
    </source>
</evidence>